<protein>
    <submittedName>
        <fullName evidence="1">Uncharacterized protein</fullName>
    </submittedName>
</protein>
<accession>A0A0F9MI54</accession>
<gene>
    <name evidence="1" type="ORF">LCGC14_1152850</name>
</gene>
<reference evidence="1" key="1">
    <citation type="journal article" date="2015" name="Nature">
        <title>Complex archaea that bridge the gap between prokaryotes and eukaryotes.</title>
        <authorList>
            <person name="Spang A."/>
            <person name="Saw J.H."/>
            <person name="Jorgensen S.L."/>
            <person name="Zaremba-Niedzwiedzka K."/>
            <person name="Martijn J."/>
            <person name="Lind A.E."/>
            <person name="van Eijk R."/>
            <person name="Schleper C."/>
            <person name="Guy L."/>
            <person name="Ettema T.J."/>
        </authorList>
    </citation>
    <scope>NUCLEOTIDE SEQUENCE</scope>
</reference>
<evidence type="ECO:0000313" key="1">
    <source>
        <dbReference type="EMBL" id="KKM98946.1"/>
    </source>
</evidence>
<dbReference type="EMBL" id="LAZR01005558">
    <property type="protein sequence ID" value="KKM98946.1"/>
    <property type="molecule type" value="Genomic_DNA"/>
</dbReference>
<organism evidence="1">
    <name type="scientific">marine sediment metagenome</name>
    <dbReference type="NCBI Taxonomy" id="412755"/>
    <lineage>
        <taxon>unclassified sequences</taxon>
        <taxon>metagenomes</taxon>
        <taxon>ecological metagenomes</taxon>
    </lineage>
</organism>
<dbReference type="AlphaFoldDB" id="A0A0F9MI54"/>
<name>A0A0F9MI54_9ZZZZ</name>
<comment type="caution">
    <text evidence="1">The sequence shown here is derived from an EMBL/GenBank/DDBJ whole genome shotgun (WGS) entry which is preliminary data.</text>
</comment>
<proteinExistence type="predicted"/>
<sequence>MADEIYQWTEDECERLVGHCWERLSTMSVIPTRKCRHCGRKEDQRWHEVKAGQ</sequence>